<dbReference type="AlphaFoldDB" id="A0A6I8QEI3"/>
<dbReference type="PANTHER" id="PTHR11461:SF384">
    <property type="entry name" value="LEUKOCYTE ELASTASE INHIBITOR"/>
    <property type="match status" value="1"/>
</dbReference>
<evidence type="ECO:0000256" key="1">
    <source>
        <dbReference type="ARBA" id="ARBA00006426"/>
    </source>
</evidence>
<dbReference type="Bgee" id="ENSXETG00000025592">
    <property type="expression patterns" value="Expressed in blastula"/>
</dbReference>
<dbReference type="PANTHER" id="PTHR11461">
    <property type="entry name" value="SERINE PROTEASE INHIBITOR, SERPIN"/>
    <property type="match status" value="1"/>
</dbReference>
<feature type="domain" description="Serpin" evidence="2">
    <location>
        <begin position="41"/>
        <end position="429"/>
    </location>
</feature>
<dbReference type="PROSITE" id="PS00284">
    <property type="entry name" value="SERPIN"/>
    <property type="match status" value="1"/>
</dbReference>
<dbReference type="Xenbase" id="XB-GENE-6039640">
    <property type="gene designation" value="serpinb11"/>
</dbReference>
<comment type="similarity">
    <text evidence="1">Belongs to the serpin family. Ov-serpin subfamily.</text>
</comment>
<reference evidence="3" key="2">
    <citation type="submission" date="2020-05" db="UniProtKB">
        <authorList>
            <consortium name="Ensembl"/>
        </authorList>
    </citation>
    <scope>IDENTIFICATION</scope>
</reference>
<reference evidence="3" key="1">
    <citation type="journal article" date="2010" name="Science">
        <title>The genome of the Western clawed frog Xenopus tropicalis.</title>
        <authorList>
            <person name="Hellsten U."/>
            <person name="Harland R.M."/>
            <person name="Gilchrist M.J."/>
            <person name="Hendrix D."/>
            <person name="Jurka J."/>
            <person name="Kapitonov V."/>
            <person name="Ovcharenko I."/>
            <person name="Putnam N.H."/>
            <person name="Shu S."/>
            <person name="Taher L."/>
            <person name="Blitz I.L."/>
            <person name="Blumberg B."/>
            <person name="Dichmann D.S."/>
            <person name="Dubchak I."/>
            <person name="Amaya E."/>
            <person name="Detter J.C."/>
            <person name="Fletcher R."/>
            <person name="Gerhard D.S."/>
            <person name="Goodstein D."/>
            <person name="Graves T."/>
            <person name="Grigoriev I.V."/>
            <person name="Grimwood J."/>
            <person name="Kawashima T."/>
            <person name="Lindquist E."/>
            <person name="Lucas S.M."/>
            <person name="Mead P.E."/>
            <person name="Mitros T."/>
            <person name="Ogino H."/>
            <person name="Ohta Y."/>
            <person name="Poliakov A.V."/>
            <person name="Pollet N."/>
            <person name="Robert J."/>
            <person name="Salamov A."/>
            <person name="Sater A.K."/>
            <person name="Schmutz J."/>
            <person name="Terry A."/>
            <person name="Vize P.D."/>
            <person name="Warren W.C."/>
            <person name="Wells D."/>
            <person name="Wills A."/>
            <person name="Wilson R.K."/>
            <person name="Zimmerman L.B."/>
            <person name="Zorn A.M."/>
            <person name="Grainger R."/>
            <person name="Grammer T."/>
            <person name="Khokha M.K."/>
            <person name="Richardson P.M."/>
            <person name="Rokhsar D.S."/>
        </authorList>
    </citation>
    <scope>NUCLEOTIDE SEQUENCE [LARGE SCALE GENOMIC DNA]</scope>
    <source>
        <strain evidence="3">Nigerian</strain>
    </source>
</reference>
<dbReference type="FunFam" id="2.30.39.10:FF:000001">
    <property type="entry name" value="Serpin family B member 2"/>
    <property type="match status" value="1"/>
</dbReference>
<dbReference type="InterPro" id="IPR036186">
    <property type="entry name" value="Serpin_sf"/>
</dbReference>
<dbReference type="Ensembl" id="ENSXETT00000104261">
    <property type="protein sequence ID" value="ENSXETP00000071186"/>
    <property type="gene ID" value="ENSXETG00000025592"/>
</dbReference>
<dbReference type="InterPro" id="IPR042185">
    <property type="entry name" value="Serpin_sf_2"/>
</dbReference>
<dbReference type="SUPFAM" id="SSF56574">
    <property type="entry name" value="Serpins"/>
    <property type="match status" value="1"/>
</dbReference>
<organism evidence="3">
    <name type="scientific">Xenopus tropicalis</name>
    <name type="common">Western clawed frog</name>
    <name type="synonym">Silurana tropicalis</name>
    <dbReference type="NCBI Taxonomy" id="8364"/>
    <lineage>
        <taxon>Eukaryota</taxon>
        <taxon>Metazoa</taxon>
        <taxon>Chordata</taxon>
        <taxon>Craniata</taxon>
        <taxon>Vertebrata</taxon>
        <taxon>Euteleostomi</taxon>
        <taxon>Amphibia</taxon>
        <taxon>Batrachia</taxon>
        <taxon>Anura</taxon>
        <taxon>Pipoidea</taxon>
        <taxon>Pipidae</taxon>
        <taxon>Xenopodinae</taxon>
        <taxon>Xenopus</taxon>
        <taxon>Silurana</taxon>
    </lineage>
</organism>
<dbReference type="InterPro" id="IPR023795">
    <property type="entry name" value="Serpin_CS"/>
</dbReference>
<name>A0A6I8QEI3_XENTR</name>
<dbReference type="CDD" id="cd19956">
    <property type="entry name" value="serpinB"/>
    <property type="match status" value="1"/>
</dbReference>
<protein>
    <submittedName>
        <fullName evidence="3">Serpin peptidase inhibitor, clade B (ovalbumin), member 11</fullName>
    </submittedName>
</protein>
<dbReference type="InterPro" id="IPR000215">
    <property type="entry name" value="Serpin_fam"/>
</dbReference>
<evidence type="ECO:0000313" key="3">
    <source>
        <dbReference type="Ensembl" id="ENSXETP00000071186"/>
    </source>
</evidence>
<dbReference type="GO" id="GO:0004867">
    <property type="term" value="F:serine-type endopeptidase inhibitor activity"/>
    <property type="evidence" value="ECO:0007669"/>
    <property type="project" value="InterPro"/>
</dbReference>
<accession>A0A6I8QEI3</accession>
<dbReference type="GeneTree" id="ENSGT00940000161560"/>
<dbReference type="GO" id="GO:0005615">
    <property type="term" value="C:extracellular space"/>
    <property type="evidence" value="ECO:0007669"/>
    <property type="project" value="InterPro"/>
</dbReference>
<dbReference type="InParanoid" id="A0A6I8QEI3"/>
<dbReference type="Pfam" id="PF00079">
    <property type="entry name" value="Serpin"/>
    <property type="match status" value="1"/>
</dbReference>
<evidence type="ECO:0000259" key="2">
    <source>
        <dbReference type="SMART" id="SM00093"/>
    </source>
</evidence>
<sequence length="429" mass="48723">MESLGYEERLAKLGLFTLEKRHLRGFIAMESINKSINEFSLDIFKELNSSCENKNIFFSPMSISAALYLLHLGSREDTATQIQKVVRYPDVKKEGFFRRRCATQQRSNEESPGKDVSECGKVSDAHSKFHALLSKLTEDPKGVELQIANGMFAQMNFPFLQQYLECAQALYNAKLQNVDFEKDETRENINSWVESKTQGKIKDLFEKNSLDKRTALVLVNAIYFKGIWSNPFQEVHTKDAPFYVSKDVVKSVPMMYQSQKFNLGAIKELNAQILELPYQLGALSMFILLTNEKFGLQKIEQQLSWNYLAKGMSNMENTKLDVYIPRFRLEESLDLGSHLINMGMVDAFSEAKANLSGISDVPLYVSKIVHKAFVEVNEEGTVAAAATGVQIAPKMAVIPRVFKADHSFLFFIKDNPNDTILFFGKYESP</sequence>
<gene>
    <name evidence="3" type="primary">serpinb11</name>
</gene>
<dbReference type="SMART" id="SM00093">
    <property type="entry name" value="SERPIN"/>
    <property type="match status" value="1"/>
</dbReference>
<dbReference type="InterPro" id="IPR042178">
    <property type="entry name" value="Serpin_sf_1"/>
</dbReference>
<dbReference type="Gene3D" id="2.30.39.10">
    <property type="entry name" value="Alpha-1-antitrypsin, domain 1"/>
    <property type="match status" value="1"/>
</dbReference>
<proteinExistence type="inferred from homology"/>
<dbReference type="Gene3D" id="3.30.497.10">
    <property type="entry name" value="Antithrombin, subunit I, domain 2"/>
    <property type="match status" value="1"/>
</dbReference>
<dbReference type="InterPro" id="IPR023796">
    <property type="entry name" value="Serpin_dom"/>
</dbReference>